<dbReference type="EMBL" id="LNZH02000214">
    <property type="protein sequence ID" value="OCB84700.1"/>
    <property type="molecule type" value="Genomic_DNA"/>
</dbReference>
<dbReference type="AlphaFoldDB" id="A0A9Q5HRL5"/>
<gene>
    <name evidence="2" type="ORF">A7U60_g8220</name>
</gene>
<feature type="region of interest" description="Disordered" evidence="1">
    <location>
        <begin position="1"/>
        <end position="31"/>
    </location>
</feature>
<feature type="compositionally biased region" description="Low complexity" evidence="1">
    <location>
        <begin position="434"/>
        <end position="450"/>
    </location>
</feature>
<organism evidence="2 3">
    <name type="scientific">Sanghuangporus baumii</name>
    <name type="common">Phellinus baumii</name>
    <dbReference type="NCBI Taxonomy" id="108892"/>
    <lineage>
        <taxon>Eukaryota</taxon>
        <taxon>Fungi</taxon>
        <taxon>Dikarya</taxon>
        <taxon>Basidiomycota</taxon>
        <taxon>Agaricomycotina</taxon>
        <taxon>Agaricomycetes</taxon>
        <taxon>Hymenochaetales</taxon>
        <taxon>Hymenochaetaceae</taxon>
        <taxon>Sanghuangporus</taxon>
    </lineage>
</organism>
<feature type="compositionally biased region" description="Polar residues" evidence="1">
    <location>
        <begin position="547"/>
        <end position="565"/>
    </location>
</feature>
<accession>A0A9Q5HRL5</accession>
<name>A0A9Q5HRL5_SANBA</name>
<feature type="region of interest" description="Disordered" evidence="1">
    <location>
        <begin position="547"/>
        <end position="643"/>
    </location>
</feature>
<dbReference type="Proteomes" id="UP000757232">
    <property type="component" value="Unassembled WGS sequence"/>
</dbReference>
<evidence type="ECO:0000313" key="3">
    <source>
        <dbReference type="Proteomes" id="UP000757232"/>
    </source>
</evidence>
<comment type="caution">
    <text evidence="2">The sequence shown here is derived from an EMBL/GenBank/DDBJ whole genome shotgun (WGS) entry which is preliminary data.</text>
</comment>
<sequence length="687" mass="73961">MNAQDSDGEADSLFGSPPPSPALDFTRGGSPELALPGAACAILPDLPKNVGTIALPGSHTRSELSDSLPARTPRPQIRQAALSAQSQQLQDRLEEWIGPRAMSAPTAGSVRAKTSKKTKKAKSDVPHAWAGSQISSLLTSVDLPPNFLRYHSQLLGLTGLAGSAGRYVDNRGMSKENPIVVEEDATSHDVLPLQIQQIQSPANATSQVIADTLVSQGSIFPILRSLVPYLGLSTNVGCCNDYTPYQYRAYEQNRSSNITAPPLKRRKLNQVPAGAKDWDVPYPFPANEGPPNYLESWKKKRGKKLMMRLVSLVREAVHKATAKSQMHQSTPNAITESPAAEAARRQVPAMDDDALMTELRSLATSIPATSPVVQESAFSDFFASSPGNVDPAWSFTSDFDSLLGAVNDALSDPNVQLTGNDLAMMSSYPFSPTVSSSPTLSSSTRLPTPSDFTSTSHDSKETDAIQFPDFNFDDISIDPNLLDFSSWPSDSNSAAQTSTELVATGGELLAGMGESSVPWQQDVSAFDQGLWEEIIKNLDSCSTIPLSESTPTVETTPDSTATIVGTQPHGVPVRPADEEPEPSSSVDVPPLPPPSPPSVVHSETSQQHMQSLSKIPLADAEIVHTKRGGSEPSTKRQNRDEVLQRARVRREQLAAEIARAKVELWETTIEQGVLTHLSKDKELQPKP</sequence>
<keyword evidence="3" id="KW-1185">Reference proteome</keyword>
<proteinExistence type="predicted"/>
<evidence type="ECO:0000313" key="2">
    <source>
        <dbReference type="EMBL" id="OCB84700.1"/>
    </source>
</evidence>
<protein>
    <submittedName>
        <fullName evidence="2">Uncharacterized protein</fullName>
    </submittedName>
</protein>
<feature type="region of interest" description="Disordered" evidence="1">
    <location>
        <begin position="434"/>
        <end position="460"/>
    </location>
</feature>
<feature type="region of interest" description="Disordered" evidence="1">
    <location>
        <begin position="104"/>
        <end position="124"/>
    </location>
</feature>
<dbReference type="OrthoDB" id="3264780at2759"/>
<evidence type="ECO:0000256" key="1">
    <source>
        <dbReference type="SAM" id="MobiDB-lite"/>
    </source>
</evidence>
<reference evidence="2" key="1">
    <citation type="submission" date="2016-06" db="EMBL/GenBank/DDBJ databases">
        <title>Draft Genome sequence of the fungus Inonotus baumii.</title>
        <authorList>
            <person name="Zhu H."/>
            <person name="Lin W."/>
        </authorList>
    </citation>
    <scope>NUCLEOTIDE SEQUENCE</scope>
    <source>
        <strain evidence="2">821</strain>
    </source>
</reference>
<feature type="compositionally biased region" description="Acidic residues" evidence="1">
    <location>
        <begin position="1"/>
        <end position="10"/>
    </location>
</feature>
<feature type="compositionally biased region" description="Basic and acidic residues" evidence="1">
    <location>
        <begin position="633"/>
        <end position="643"/>
    </location>
</feature>